<keyword evidence="3" id="KW-1185">Reference proteome</keyword>
<dbReference type="EMBL" id="FNVO01000004">
    <property type="protein sequence ID" value="SEG29223.1"/>
    <property type="molecule type" value="Genomic_DNA"/>
</dbReference>
<evidence type="ECO:0000313" key="3">
    <source>
        <dbReference type="Proteomes" id="UP000236723"/>
    </source>
</evidence>
<evidence type="ECO:0000256" key="1">
    <source>
        <dbReference type="SAM" id="Phobius"/>
    </source>
</evidence>
<keyword evidence="1" id="KW-1133">Transmembrane helix</keyword>
<accession>A0A1H5YYB6</accession>
<dbReference type="RefSeq" id="WP_103937707.1">
    <property type="nucleotide sequence ID" value="NZ_FNVO01000004.1"/>
</dbReference>
<feature type="transmembrane region" description="Helical" evidence="1">
    <location>
        <begin position="64"/>
        <end position="82"/>
    </location>
</feature>
<organism evidence="2 3">
    <name type="scientific">Thermomonospora echinospora</name>
    <dbReference type="NCBI Taxonomy" id="1992"/>
    <lineage>
        <taxon>Bacteria</taxon>
        <taxon>Bacillati</taxon>
        <taxon>Actinomycetota</taxon>
        <taxon>Actinomycetes</taxon>
        <taxon>Streptosporangiales</taxon>
        <taxon>Thermomonosporaceae</taxon>
        <taxon>Thermomonospora</taxon>
    </lineage>
</organism>
<sequence>MRCRLRHRRDAVDPLSRLPAARVAPDPAFRAALRERLVSTAPCRSPGGPVRAPERRRRAFRRPGVFGGLMIAVVLLCAHLAACG</sequence>
<reference evidence="3" key="1">
    <citation type="submission" date="2016-10" db="EMBL/GenBank/DDBJ databases">
        <authorList>
            <person name="Varghese N."/>
            <person name="Submissions S."/>
        </authorList>
    </citation>
    <scope>NUCLEOTIDE SEQUENCE [LARGE SCALE GENOMIC DNA]</scope>
    <source>
        <strain evidence="3">DSM 43163</strain>
    </source>
</reference>
<proteinExistence type="predicted"/>
<gene>
    <name evidence="2" type="ORF">SAMN04489712_104258</name>
</gene>
<name>A0A1H5YYB6_9ACTN</name>
<dbReference type="AlphaFoldDB" id="A0A1H5YYB6"/>
<dbReference type="Proteomes" id="UP000236723">
    <property type="component" value="Unassembled WGS sequence"/>
</dbReference>
<evidence type="ECO:0000313" key="2">
    <source>
        <dbReference type="EMBL" id="SEG29223.1"/>
    </source>
</evidence>
<keyword evidence="1" id="KW-0472">Membrane</keyword>
<protein>
    <submittedName>
        <fullName evidence="2">Uncharacterized protein</fullName>
    </submittedName>
</protein>
<keyword evidence="1" id="KW-0812">Transmembrane</keyword>